<keyword evidence="1" id="KW-0732">Signal</keyword>
<accession>A0AAW5PEL8</accession>
<feature type="chain" id="PRO_5043655517" description="Lipoprotein" evidence="1">
    <location>
        <begin position="22"/>
        <end position="198"/>
    </location>
</feature>
<sequence>MKHSPALLASALMCALATACAASEGVADKATAVDSTLPECPVAAELAGGKSIAAFNALPRQLQENMDDHCSPATVSSMILSHEGVCRIGNVPMTAASLTTLKDSGKPVALMFMAPYRPDTHAALQALLEARYAKLPLSAYRRSVPVHQEQTTIVSQPGGTMVILGKPSEGMPGAWMSSIQQLAPGNVDLVNRDLNRCR</sequence>
<organism evidence="2 3">
    <name type="scientific">Stenotrophomonas rhizophila</name>
    <dbReference type="NCBI Taxonomy" id="216778"/>
    <lineage>
        <taxon>Bacteria</taxon>
        <taxon>Pseudomonadati</taxon>
        <taxon>Pseudomonadota</taxon>
        <taxon>Gammaproteobacteria</taxon>
        <taxon>Lysobacterales</taxon>
        <taxon>Lysobacteraceae</taxon>
        <taxon>Stenotrophomonas</taxon>
    </lineage>
</organism>
<protein>
    <recommendedName>
        <fullName evidence="4">Lipoprotein</fullName>
    </recommendedName>
</protein>
<dbReference type="Proteomes" id="UP001320691">
    <property type="component" value="Unassembled WGS sequence"/>
</dbReference>
<feature type="signal peptide" evidence="1">
    <location>
        <begin position="1"/>
        <end position="21"/>
    </location>
</feature>
<name>A0AAW5PEL8_9GAMM</name>
<dbReference type="EMBL" id="JANUEK010000002">
    <property type="protein sequence ID" value="MCS4279032.1"/>
    <property type="molecule type" value="Genomic_DNA"/>
</dbReference>
<dbReference type="PROSITE" id="PS51257">
    <property type="entry name" value="PROKAR_LIPOPROTEIN"/>
    <property type="match status" value="1"/>
</dbReference>
<dbReference type="AlphaFoldDB" id="A0AAW5PEL8"/>
<evidence type="ECO:0000313" key="3">
    <source>
        <dbReference type="Proteomes" id="UP001320691"/>
    </source>
</evidence>
<reference evidence="2" key="1">
    <citation type="submission" date="2022-08" db="EMBL/GenBank/DDBJ databases">
        <title>Genomic analyses of the natural microbiome of Caenorhabditis elegans.</title>
        <authorList>
            <person name="Samuel B."/>
        </authorList>
    </citation>
    <scope>NUCLEOTIDE SEQUENCE</scope>
    <source>
        <strain evidence="2">BIGb0277</strain>
    </source>
</reference>
<evidence type="ECO:0000313" key="2">
    <source>
        <dbReference type="EMBL" id="MCS4279032.1"/>
    </source>
</evidence>
<evidence type="ECO:0000256" key="1">
    <source>
        <dbReference type="SAM" id="SignalP"/>
    </source>
</evidence>
<comment type="caution">
    <text evidence="2">The sequence shown here is derived from an EMBL/GenBank/DDBJ whole genome shotgun (WGS) entry which is preliminary data.</text>
</comment>
<gene>
    <name evidence="2" type="ORF">M2412_000999</name>
</gene>
<dbReference type="RefSeq" id="WP_259259794.1">
    <property type="nucleotide sequence ID" value="NZ_JANUEK010000002.1"/>
</dbReference>
<evidence type="ECO:0008006" key="4">
    <source>
        <dbReference type="Google" id="ProtNLM"/>
    </source>
</evidence>
<proteinExistence type="predicted"/>